<dbReference type="EMBL" id="UZAH01025646">
    <property type="protein sequence ID" value="VDO67910.1"/>
    <property type="molecule type" value="Genomic_DNA"/>
</dbReference>
<evidence type="ECO:0000313" key="1">
    <source>
        <dbReference type="EMBL" id="VDO67910.1"/>
    </source>
</evidence>
<accession>A0A3P7X2K8</accession>
<organism evidence="2 3">
    <name type="scientific">Heligmosomoides polygyrus</name>
    <name type="common">Parasitic roundworm</name>
    <dbReference type="NCBI Taxonomy" id="6339"/>
    <lineage>
        <taxon>Eukaryota</taxon>
        <taxon>Metazoa</taxon>
        <taxon>Ecdysozoa</taxon>
        <taxon>Nematoda</taxon>
        <taxon>Chromadorea</taxon>
        <taxon>Rhabditida</taxon>
        <taxon>Rhabditina</taxon>
        <taxon>Rhabditomorpha</taxon>
        <taxon>Strongyloidea</taxon>
        <taxon>Heligmosomidae</taxon>
        <taxon>Heligmosomoides</taxon>
    </lineage>
</organism>
<dbReference type="AlphaFoldDB" id="A0A183FHR6"/>
<name>A0A183FHR6_HELPZ</name>
<evidence type="ECO:0000313" key="3">
    <source>
        <dbReference type="WBParaSite" id="HPBE_0000634801-mRNA-1"/>
    </source>
</evidence>
<gene>
    <name evidence="1" type="ORF">HPBE_LOCUS6349</name>
</gene>
<sequence>MSETRTSLSGVEDECGLFEVINFDDKAMKLPASTGAWSDNVAILSHLVPKALARSGVESSSFPDSLRQFLDAIMVELEHNMPTSFVHDFICFESVNTIQNSLNMSLLPTADILSRFFHEIAKPEYGREFDSADAVYRLLMYFLHQYPPCNAEGRFYWLQVLTTPSPYVDDPPVPARRRDSALRERNLMSRVTDFRRMILETFTEDGINHSLMELLVCVLETDLFNMEGCDGLDTSKDTLEDGGYADRSSHSVRSEDLSLLTEKPQDSSALEGVPLSYLVFYDPYERRKRGLDKTAMETCFRIVDIATSTDSVVGAGMCWRLLSVCLEGLQLCLAERMRLFRREQISVDLQIDVERLGRYLIKRGLSHEEIAEFIRVGWLCDIITAMK</sequence>
<dbReference type="WBParaSite" id="HPBE_0000634801-mRNA-1">
    <property type="protein sequence ID" value="HPBE_0000634801-mRNA-1"/>
    <property type="gene ID" value="HPBE_0000634801"/>
</dbReference>
<keyword evidence="2" id="KW-1185">Reference proteome</keyword>
<evidence type="ECO:0000313" key="2">
    <source>
        <dbReference type="Proteomes" id="UP000050761"/>
    </source>
</evidence>
<dbReference type="OrthoDB" id="5775635at2759"/>
<proteinExistence type="predicted"/>
<accession>A0A183FHR6</accession>
<protein>
    <submittedName>
        <fullName evidence="3">DUF4210 domain-containing protein</fullName>
    </submittedName>
</protein>
<reference evidence="1 2" key="1">
    <citation type="submission" date="2018-11" db="EMBL/GenBank/DDBJ databases">
        <authorList>
            <consortium name="Pathogen Informatics"/>
        </authorList>
    </citation>
    <scope>NUCLEOTIDE SEQUENCE [LARGE SCALE GENOMIC DNA]</scope>
</reference>
<dbReference type="Proteomes" id="UP000050761">
    <property type="component" value="Unassembled WGS sequence"/>
</dbReference>
<reference evidence="3" key="2">
    <citation type="submission" date="2019-09" db="UniProtKB">
        <authorList>
            <consortium name="WormBaseParasite"/>
        </authorList>
    </citation>
    <scope>IDENTIFICATION</scope>
</reference>